<dbReference type="Proteomes" id="UP000235670">
    <property type="component" value="Unassembled WGS sequence"/>
</dbReference>
<protein>
    <submittedName>
        <fullName evidence="5">Choline-binding protein</fullName>
    </submittedName>
</protein>
<evidence type="ECO:0000313" key="6">
    <source>
        <dbReference type="Proteomes" id="UP000235670"/>
    </source>
</evidence>
<feature type="region of interest" description="Disordered" evidence="3">
    <location>
        <begin position="40"/>
        <end position="108"/>
    </location>
</feature>
<feature type="compositionally biased region" description="Polar residues" evidence="3">
    <location>
        <begin position="46"/>
        <end position="56"/>
    </location>
</feature>
<feature type="compositionally biased region" description="Basic and acidic residues" evidence="3">
    <location>
        <begin position="69"/>
        <end position="108"/>
    </location>
</feature>
<evidence type="ECO:0000259" key="4">
    <source>
        <dbReference type="Pfam" id="PF13529"/>
    </source>
</evidence>
<reference evidence="5 6" key="1">
    <citation type="submission" date="2017-09" db="EMBL/GenBank/DDBJ databases">
        <title>Bacterial strain isolated from the female urinary microbiota.</title>
        <authorList>
            <person name="Thomas-White K."/>
            <person name="Kumar N."/>
            <person name="Forster S."/>
            <person name="Putonti C."/>
            <person name="Lawley T."/>
            <person name="Wolfe A.J."/>
        </authorList>
    </citation>
    <scope>NUCLEOTIDE SEQUENCE [LARGE SCALE GENOMIC DNA]</scope>
    <source>
        <strain evidence="5 6">UMB0186</strain>
    </source>
</reference>
<sequence>MVNNKLKVGLGLLTVLATPIAVNVVAGSEVHAAEQKTAVVEKSATAEKTATDSKQNVAEKPATAEESAIENKQDATEKPAVAEKSSVTEKSEVAGKLAEGKAESDEKVDVANKVVTDIEKKADEKKQDIAYREVPAKKDKTEEKKVGWTQTGNVWYYFNAKGQQVKNAWVGSYWLGSDGKMVTDSWVDGGKYYVGSQGWWVKDAVKKTGWTQTGNTWYLYDNQGNLVKNAWSGNYWLGSDGKMVTNSWVDDGKYYVGSDGKWVKDAKRATDDKKPTEDKKPAEDKKSDTKKTGWVQTGSVWYHYNNQGELTKNAWVGSYWVGSDGKMVTNSWVDGGKYYVGNEGWYIPNYKLSVPALNMPQYYQSDARWGRKVYGIANMTRTGCVPTSLAMAFSGLGKPVTPVNVADVIYYNTKEFNVRMIGTSGAGADYAIKYYNFKNTVIKSKEQLVQALHTGNPVFALVGNGDFVKGYAYTHGIMLSGYQNGKTKAMDPDSAYNTNKWYNVDRIWDQRSTDPYDTMLGGSFMLIEKK</sequence>
<evidence type="ECO:0000256" key="1">
    <source>
        <dbReference type="ARBA" id="ARBA00022737"/>
    </source>
</evidence>
<dbReference type="EMBL" id="PNGT01000004">
    <property type="protein sequence ID" value="PMC52440.1"/>
    <property type="molecule type" value="Genomic_DNA"/>
</dbReference>
<feature type="region of interest" description="Disordered" evidence="3">
    <location>
        <begin position="266"/>
        <end position="291"/>
    </location>
</feature>
<dbReference type="RefSeq" id="WP_102189806.1">
    <property type="nucleotide sequence ID" value="NZ_CAUUTG010000009.1"/>
</dbReference>
<dbReference type="OrthoDB" id="2870942at2"/>
<dbReference type="InterPro" id="IPR039564">
    <property type="entry name" value="Peptidase_C39-like"/>
</dbReference>
<dbReference type="PROSITE" id="PS51170">
    <property type="entry name" value="CW"/>
    <property type="match status" value="1"/>
</dbReference>
<feature type="repeat" description="Cell wall-binding" evidence="2">
    <location>
        <begin position="145"/>
        <end position="164"/>
    </location>
</feature>
<feature type="domain" description="Peptidase C39-like" evidence="4">
    <location>
        <begin position="357"/>
        <end position="492"/>
    </location>
</feature>
<dbReference type="Gene3D" id="3.90.70.10">
    <property type="entry name" value="Cysteine proteinases"/>
    <property type="match status" value="1"/>
</dbReference>
<dbReference type="Pfam" id="PF19085">
    <property type="entry name" value="Choline_bind_2"/>
    <property type="match status" value="3"/>
</dbReference>
<dbReference type="Pfam" id="PF13529">
    <property type="entry name" value="Peptidase_C39_2"/>
    <property type="match status" value="1"/>
</dbReference>
<evidence type="ECO:0000256" key="2">
    <source>
        <dbReference type="PROSITE-ProRule" id="PRU00591"/>
    </source>
</evidence>
<evidence type="ECO:0000313" key="5">
    <source>
        <dbReference type="EMBL" id="PMC52440.1"/>
    </source>
</evidence>
<comment type="caution">
    <text evidence="5">The sequence shown here is derived from an EMBL/GenBank/DDBJ whole genome shotgun (WGS) entry which is preliminary data.</text>
</comment>
<accession>A0A2N6SEV4</accession>
<evidence type="ECO:0000256" key="3">
    <source>
        <dbReference type="SAM" id="MobiDB-lite"/>
    </source>
</evidence>
<proteinExistence type="predicted"/>
<dbReference type="STRING" id="84135.GCA_001052115_00172"/>
<dbReference type="AlphaFoldDB" id="A0A2N6SEV4"/>
<dbReference type="SUPFAM" id="SSF69360">
    <property type="entry name" value="Cell wall binding repeat"/>
    <property type="match status" value="2"/>
</dbReference>
<name>A0A2N6SEV4_9BACL</name>
<gene>
    <name evidence="5" type="ORF">CJ218_04775</name>
</gene>
<dbReference type="InterPro" id="IPR018337">
    <property type="entry name" value="Cell_wall/Cho-bd_repeat"/>
</dbReference>
<dbReference type="Gene3D" id="2.10.270.10">
    <property type="entry name" value="Cholin Binding"/>
    <property type="match status" value="3"/>
</dbReference>
<keyword evidence="1" id="KW-0677">Repeat</keyword>
<organism evidence="5 6">
    <name type="scientific">Gemella sanguinis</name>
    <dbReference type="NCBI Taxonomy" id="84135"/>
    <lineage>
        <taxon>Bacteria</taxon>
        <taxon>Bacillati</taxon>
        <taxon>Bacillota</taxon>
        <taxon>Bacilli</taxon>
        <taxon>Bacillales</taxon>
        <taxon>Gemellaceae</taxon>
        <taxon>Gemella</taxon>
    </lineage>
</organism>